<dbReference type="PRINTS" id="PR00932">
    <property type="entry name" value="AMINO1PTASE"/>
</dbReference>
<comment type="cofactor">
    <cofactor evidence="2">
        <name>Zn(2+)</name>
        <dbReference type="ChEBI" id="CHEBI:29105"/>
    </cofactor>
</comment>
<dbReference type="InterPro" id="IPR023358">
    <property type="entry name" value="Peptidase_M18_dom2"/>
</dbReference>
<name>A0ABC8LAC0_ERUVS</name>
<dbReference type="FunFam" id="2.30.250.10:FF:000001">
    <property type="entry name" value="Aspartyl aminopeptidase 1"/>
    <property type="match status" value="1"/>
</dbReference>
<reference evidence="13 14" key="1">
    <citation type="submission" date="2022-03" db="EMBL/GenBank/DDBJ databases">
        <authorList>
            <person name="Macdonald S."/>
            <person name="Ahmed S."/>
            <person name="Newling K."/>
        </authorList>
    </citation>
    <scope>NUCLEOTIDE SEQUENCE [LARGE SCALE GENOMIC DNA]</scope>
</reference>
<dbReference type="AlphaFoldDB" id="A0ABC8LAC0"/>
<keyword evidence="8 11" id="KW-0378">Hydrolase</keyword>
<evidence type="ECO:0000313" key="13">
    <source>
        <dbReference type="EMBL" id="CAH8379760.1"/>
    </source>
</evidence>
<evidence type="ECO:0000256" key="11">
    <source>
        <dbReference type="RuleBase" id="RU004386"/>
    </source>
</evidence>
<dbReference type="InterPro" id="IPR001948">
    <property type="entry name" value="Peptidase_M18"/>
</dbReference>
<evidence type="ECO:0000256" key="9">
    <source>
        <dbReference type="ARBA" id="ARBA00022833"/>
    </source>
</evidence>
<dbReference type="NCBIfam" id="NF002759">
    <property type="entry name" value="PRK02813.1"/>
    <property type="match status" value="1"/>
</dbReference>
<comment type="catalytic activity">
    <reaction evidence="1">
        <text>Release of an N-terminal aspartate or glutamate from a peptide, with a preference for aspartate.</text>
        <dbReference type="EC" id="3.4.11.21"/>
    </reaction>
</comment>
<keyword evidence="5 11" id="KW-0031">Aminopeptidase</keyword>
<dbReference type="PANTHER" id="PTHR28570">
    <property type="entry name" value="ASPARTYL AMINOPEPTIDASE"/>
    <property type="match status" value="1"/>
</dbReference>
<sequence length="546" mass="60569">MAAIARLPLNHSLPTILNHTRYLPRRLSFPTYLHRSPFRSFSAVSPTLCSSSSQGDSNASIVGDLLDYLNESWTQFHATAEAKRQLLDAGFHLLSENDDWNLKPGGRYFFTRNMSCLVAFAVGDKYVPGNGFHAIAAHTDSPCLKLKPKSASSKSGYLMVNVQTYGGGLWHTWFDRDLSVAGRAIVRASDGSFVHRLVKVKRPLLRVPTLAIHLDRTVNSDGFKPNLETQLVPLLATKQDETSAESKDKNVSPSSKDAHHPLLMQILSDDLECKPEDIVSLELNICDTQPSCLGGANNEFIFSGRLDNLASSFCALRALIDSCASSENLSTEHGIRMIALFDNEEVGSDSCQGAGAPTMFQAMRRIVSSLGNAQVTECTFDRAIRKSFLVSADMAHGVHPNFADKHEENHRPQLHKGLVIKHNANQRYATSGITSFLFKEVAKLHDLPIQDFVVRNDMGCGSTIGPILASGVGIRTVDCGIAQLSMHRYINDSCFLINYLKTQLLRALLVKQCERDLWNRRYRHSVQTFQGVLQIFLNRRQEAHCG</sequence>
<dbReference type="GO" id="GO:0006508">
    <property type="term" value="P:proteolysis"/>
    <property type="evidence" value="ECO:0007669"/>
    <property type="project" value="UniProtKB-KW"/>
</dbReference>
<evidence type="ECO:0000256" key="5">
    <source>
        <dbReference type="ARBA" id="ARBA00022438"/>
    </source>
</evidence>
<proteinExistence type="inferred from homology"/>
<dbReference type="CDD" id="cd05658">
    <property type="entry name" value="M18_DAP"/>
    <property type="match status" value="1"/>
</dbReference>
<keyword evidence="10 11" id="KW-0482">Metalloprotease</keyword>
<evidence type="ECO:0000256" key="8">
    <source>
        <dbReference type="ARBA" id="ARBA00022801"/>
    </source>
</evidence>
<keyword evidence="14" id="KW-1185">Reference proteome</keyword>
<keyword evidence="7 11" id="KW-0479">Metal-binding</keyword>
<dbReference type="SUPFAM" id="SSF101821">
    <property type="entry name" value="Aminopeptidase/glucanase lid domain"/>
    <property type="match status" value="1"/>
</dbReference>
<evidence type="ECO:0000256" key="10">
    <source>
        <dbReference type="ARBA" id="ARBA00023049"/>
    </source>
</evidence>
<dbReference type="SUPFAM" id="SSF53187">
    <property type="entry name" value="Zn-dependent exopeptidases"/>
    <property type="match status" value="1"/>
</dbReference>
<dbReference type="Gene3D" id="3.40.630.10">
    <property type="entry name" value="Zn peptidases"/>
    <property type="match status" value="1"/>
</dbReference>
<feature type="region of interest" description="Disordered" evidence="12">
    <location>
        <begin position="238"/>
        <end position="257"/>
    </location>
</feature>
<dbReference type="Gene3D" id="2.30.250.10">
    <property type="entry name" value="Aminopeptidase i, Domain 2"/>
    <property type="match status" value="1"/>
</dbReference>
<evidence type="ECO:0000256" key="2">
    <source>
        <dbReference type="ARBA" id="ARBA00001947"/>
    </source>
</evidence>
<accession>A0ABC8LAC0</accession>
<evidence type="ECO:0000256" key="6">
    <source>
        <dbReference type="ARBA" id="ARBA00022670"/>
    </source>
</evidence>
<gene>
    <name evidence="13" type="ORF">ERUC_LOCUS32985</name>
</gene>
<protein>
    <recommendedName>
        <fullName evidence="4">aspartyl aminopeptidase</fullName>
        <ecNumber evidence="4">3.4.11.21</ecNumber>
    </recommendedName>
</protein>
<dbReference type="GO" id="GO:0005737">
    <property type="term" value="C:cytoplasm"/>
    <property type="evidence" value="ECO:0007669"/>
    <property type="project" value="UniProtKB-ARBA"/>
</dbReference>
<dbReference type="GO" id="GO:0046872">
    <property type="term" value="F:metal ion binding"/>
    <property type="evidence" value="ECO:0007669"/>
    <property type="project" value="UniProtKB-KW"/>
</dbReference>
<dbReference type="EMBL" id="CAKOAT010486264">
    <property type="protein sequence ID" value="CAH8379760.1"/>
    <property type="molecule type" value="Genomic_DNA"/>
</dbReference>
<evidence type="ECO:0000256" key="1">
    <source>
        <dbReference type="ARBA" id="ARBA00001335"/>
    </source>
</evidence>
<comment type="caution">
    <text evidence="13">The sequence shown here is derived from an EMBL/GenBank/DDBJ whole genome shotgun (WGS) entry which is preliminary data.</text>
</comment>
<keyword evidence="9 11" id="KW-0862">Zinc</keyword>
<dbReference type="GO" id="GO:0008237">
    <property type="term" value="F:metallopeptidase activity"/>
    <property type="evidence" value="ECO:0007669"/>
    <property type="project" value="UniProtKB-KW"/>
</dbReference>
<evidence type="ECO:0000256" key="4">
    <source>
        <dbReference type="ARBA" id="ARBA00011965"/>
    </source>
</evidence>
<dbReference type="EC" id="3.4.11.21" evidence="4"/>
<evidence type="ECO:0000313" key="14">
    <source>
        <dbReference type="Proteomes" id="UP001642260"/>
    </source>
</evidence>
<dbReference type="PANTHER" id="PTHR28570:SF3">
    <property type="entry name" value="ASPARTYL AMINOPEPTIDASE"/>
    <property type="match status" value="1"/>
</dbReference>
<keyword evidence="6 11" id="KW-0645">Protease</keyword>
<evidence type="ECO:0000256" key="12">
    <source>
        <dbReference type="SAM" id="MobiDB-lite"/>
    </source>
</evidence>
<evidence type="ECO:0000256" key="7">
    <source>
        <dbReference type="ARBA" id="ARBA00022723"/>
    </source>
</evidence>
<evidence type="ECO:0000256" key="3">
    <source>
        <dbReference type="ARBA" id="ARBA00008290"/>
    </source>
</evidence>
<dbReference type="Proteomes" id="UP001642260">
    <property type="component" value="Unassembled WGS sequence"/>
</dbReference>
<comment type="similarity">
    <text evidence="3 11">Belongs to the peptidase M18 family.</text>
</comment>
<dbReference type="GO" id="GO:0004177">
    <property type="term" value="F:aminopeptidase activity"/>
    <property type="evidence" value="ECO:0007669"/>
    <property type="project" value="UniProtKB-KW"/>
</dbReference>
<dbReference type="Pfam" id="PF02127">
    <property type="entry name" value="Peptidase_M18"/>
    <property type="match status" value="1"/>
</dbReference>
<organism evidence="13 14">
    <name type="scientific">Eruca vesicaria subsp. sativa</name>
    <name type="common">Garden rocket</name>
    <name type="synonym">Eruca sativa</name>
    <dbReference type="NCBI Taxonomy" id="29727"/>
    <lineage>
        <taxon>Eukaryota</taxon>
        <taxon>Viridiplantae</taxon>
        <taxon>Streptophyta</taxon>
        <taxon>Embryophyta</taxon>
        <taxon>Tracheophyta</taxon>
        <taxon>Spermatophyta</taxon>
        <taxon>Magnoliopsida</taxon>
        <taxon>eudicotyledons</taxon>
        <taxon>Gunneridae</taxon>
        <taxon>Pentapetalae</taxon>
        <taxon>rosids</taxon>
        <taxon>malvids</taxon>
        <taxon>Brassicales</taxon>
        <taxon>Brassicaceae</taxon>
        <taxon>Brassiceae</taxon>
        <taxon>Eruca</taxon>
    </lineage>
</organism>